<dbReference type="SUPFAM" id="SSF160379">
    <property type="entry name" value="SP0830-like"/>
    <property type="match status" value="1"/>
</dbReference>
<reference evidence="1 2" key="1">
    <citation type="submission" date="2020-06" db="EMBL/GenBank/DDBJ databases">
        <title>Actinokineospora xiongansis sp. nov., isolated from soil of Baiyangdian.</title>
        <authorList>
            <person name="Zhang X."/>
        </authorList>
    </citation>
    <scope>NUCLEOTIDE SEQUENCE [LARGE SCALE GENOMIC DNA]</scope>
    <source>
        <strain evidence="1 2">HBU206404</strain>
    </source>
</reference>
<dbReference type="PANTHER" id="PTHR36439">
    <property type="entry name" value="BLL4334 PROTEIN"/>
    <property type="match status" value="1"/>
</dbReference>
<keyword evidence="2" id="KW-1185">Reference proteome</keyword>
<comment type="caution">
    <text evidence="1">The sequence shown here is derived from an EMBL/GenBank/DDBJ whole genome shotgun (WGS) entry which is preliminary data.</text>
</comment>
<gene>
    <name evidence="1" type="ORF">GPZ80_19080</name>
</gene>
<dbReference type="Gene3D" id="3.30.70.1280">
    <property type="entry name" value="SP0830-like domains"/>
    <property type="match status" value="1"/>
</dbReference>
<accession>A0ABR7LAD9</accession>
<protein>
    <submittedName>
        <fullName evidence="1">DUF1697 domain-containing protein</fullName>
    </submittedName>
</protein>
<proteinExistence type="predicted"/>
<evidence type="ECO:0000313" key="2">
    <source>
        <dbReference type="Proteomes" id="UP000734823"/>
    </source>
</evidence>
<dbReference type="EMBL" id="JABVED010000010">
    <property type="protein sequence ID" value="MBC6449272.1"/>
    <property type="molecule type" value="Genomic_DNA"/>
</dbReference>
<dbReference type="Pfam" id="PF08002">
    <property type="entry name" value="DUF1697"/>
    <property type="match status" value="1"/>
</dbReference>
<dbReference type="PANTHER" id="PTHR36439:SF1">
    <property type="entry name" value="DUF1697 DOMAIN-CONTAINING PROTEIN"/>
    <property type="match status" value="1"/>
</dbReference>
<dbReference type="Proteomes" id="UP000734823">
    <property type="component" value="Unassembled WGS sequence"/>
</dbReference>
<sequence length="173" mass="18496">MTRIAALLRGVNVGGNKKIAMADFRTVLSDLGYEEVRTLLQSGNAVFTAKDNAAKAEKRIEKALADLGLTTRCLARTAAEIQAVIDAHPLVDVADNGSRMLVVFLSQDLDPALAGELVALAPDHIRIGSRVVYQWCPDGILQAPELVPLVAKRSKIAATARNWNTVVKIGAAL</sequence>
<dbReference type="RefSeq" id="WP_187221863.1">
    <property type="nucleotide sequence ID" value="NZ_JABVED010000010.1"/>
</dbReference>
<dbReference type="PIRSF" id="PIRSF008502">
    <property type="entry name" value="UCP008502"/>
    <property type="match status" value="1"/>
</dbReference>
<dbReference type="InterPro" id="IPR012545">
    <property type="entry name" value="DUF1697"/>
</dbReference>
<organism evidence="1 2">
    <name type="scientific">Actinokineospora xionganensis</name>
    <dbReference type="NCBI Taxonomy" id="2684470"/>
    <lineage>
        <taxon>Bacteria</taxon>
        <taxon>Bacillati</taxon>
        <taxon>Actinomycetota</taxon>
        <taxon>Actinomycetes</taxon>
        <taxon>Pseudonocardiales</taxon>
        <taxon>Pseudonocardiaceae</taxon>
        <taxon>Actinokineospora</taxon>
    </lineage>
</organism>
<name>A0ABR7LAD9_9PSEU</name>
<evidence type="ECO:0000313" key="1">
    <source>
        <dbReference type="EMBL" id="MBC6449272.1"/>
    </source>
</evidence>